<dbReference type="EMBL" id="JAPWIS010000018">
    <property type="protein sequence ID" value="MCZ4587798.1"/>
    <property type="molecule type" value="Genomic_DNA"/>
</dbReference>
<dbReference type="Proteomes" id="UP000186108">
    <property type="component" value="Chromosome"/>
</dbReference>
<gene>
    <name evidence="3" type="ORF">O4328_29610</name>
    <name evidence="4" type="ORF">Q5707_34590</name>
    <name evidence="2" type="ORF">R1CP_32835</name>
</gene>
<evidence type="ECO:0000313" key="4">
    <source>
        <dbReference type="EMBL" id="WLF46945.1"/>
    </source>
</evidence>
<dbReference type="AlphaFoldDB" id="A0A1B1KF15"/>
<reference evidence="2 5" key="1">
    <citation type="submission" date="2014-07" db="EMBL/GenBank/DDBJ databases">
        <authorList>
            <person name="Zhang J.E."/>
            <person name="Yang H."/>
            <person name="Guo J."/>
            <person name="Deng Z."/>
            <person name="Luo H."/>
            <person name="Luo M."/>
            <person name="Zhao B."/>
        </authorList>
    </citation>
    <scope>NUCLEOTIDE SEQUENCE [LARGE SCALE GENOMIC DNA]</scope>
    <source>
        <strain evidence="2 5">1CP</strain>
    </source>
</reference>
<proteinExistence type="predicted"/>
<evidence type="ECO:0000313" key="2">
    <source>
        <dbReference type="EMBL" id="ANS31190.1"/>
    </source>
</evidence>
<sequence length="485" mass="54742">MGAILRDGEWREGWFLRRAALTASVVMFAIGAAFLIDVARPESIGYPDSIATAGGLLLSATVFLLSFAQNDHRHALTTAVREVRARDAALVKAGSHDDPDPWPPRMYRELEHVATMSALSRLSPHALQRRAYLWRLWQREWDREWASSLWSGNEEERRRHSSARRRIEKRLQTQLLNEMGRQSTWGDRLSLAMPSPRPEPSAQQFEHELSVQSRALATAYLLLGAMIALTLVGVAFVDDPLSWPPDPSWWGGVILVGVAFVYVDRVKDGMRATGAAAAQRMHHSALPILQWLQIILLDGNINDARREAIDEHLEALANAADLPMVQRLRGEYRLAKAFRSLPRVNTEKPKIVHFEESREWWFSDVGKEESRNHPDRSKEQIRRTLYHIDAAVSHLERGAQAHDDPIALTALAGALDAKNAFLGKPAPERVRQLLESAVTVFEKIEAGPYKLDVGALLYGHRWLWPRDADVLERSLAKKARPDGLQ</sequence>
<keyword evidence="1" id="KW-0472">Membrane</keyword>
<dbReference type="EMBL" id="CP009111">
    <property type="protein sequence ID" value="ANS31190.1"/>
    <property type="molecule type" value="Genomic_DNA"/>
</dbReference>
<accession>A0A1B1KF15</accession>
<dbReference type="PATRIC" id="fig|37919.13.peg.6883"/>
<keyword evidence="1" id="KW-0812">Transmembrane</keyword>
<reference evidence="3" key="2">
    <citation type="submission" date="2022-12" db="EMBL/GenBank/DDBJ databases">
        <authorList>
            <person name="Krivoruchko A.V."/>
            <person name="Elkin A."/>
        </authorList>
    </citation>
    <scope>NUCLEOTIDE SEQUENCE</scope>
    <source>
        <strain evidence="3">IEGM 249</strain>
    </source>
</reference>
<dbReference type="RefSeq" id="WP_005264306.1">
    <property type="nucleotide sequence ID" value="NZ_CP009111.1"/>
</dbReference>
<dbReference type="Proteomes" id="UP001066327">
    <property type="component" value="Unassembled WGS sequence"/>
</dbReference>
<feature type="transmembrane region" description="Helical" evidence="1">
    <location>
        <begin position="20"/>
        <end position="38"/>
    </location>
</feature>
<feature type="transmembrane region" description="Helical" evidence="1">
    <location>
        <begin position="215"/>
        <end position="236"/>
    </location>
</feature>
<keyword evidence="1" id="KW-1133">Transmembrane helix</keyword>
<evidence type="ECO:0000313" key="3">
    <source>
        <dbReference type="EMBL" id="MCZ4587798.1"/>
    </source>
</evidence>
<dbReference type="Proteomes" id="UP001231166">
    <property type="component" value="Chromosome"/>
</dbReference>
<evidence type="ECO:0000313" key="5">
    <source>
        <dbReference type="Proteomes" id="UP000186108"/>
    </source>
</evidence>
<feature type="transmembrane region" description="Helical" evidence="1">
    <location>
        <begin position="50"/>
        <end position="68"/>
    </location>
</feature>
<dbReference type="EMBL" id="CP130953">
    <property type="protein sequence ID" value="WLF46945.1"/>
    <property type="molecule type" value="Genomic_DNA"/>
</dbReference>
<reference evidence="4" key="3">
    <citation type="submission" date="2023-07" db="EMBL/GenBank/DDBJ databases">
        <title>Genomic analysis of Rhodococcus opacus VOC-14 with glycol ethers degradation activity.</title>
        <authorList>
            <person name="Narkevich D.A."/>
            <person name="Hlushen A.M."/>
            <person name="Akhremchuk A.E."/>
            <person name="Sikolenko M.A."/>
            <person name="Valentovich L.N."/>
        </authorList>
    </citation>
    <scope>NUCLEOTIDE SEQUENCE</scope>
    <source>
        <strain evidence="4">VOC-14</strain>
    </source>
</reference>
<organism evidence="2 5">
    <name type="scientific">Rhodococcus opacus</name>
    <name type="common">Nocardia opaca</name>
    <dbReference type="NCBI Taxonomy" id="37919"/>
    <lineage>
        <taxon>Bacteria</taxon>
        <taxon>Bacillati</taxon>
        <taxon>Actinomycetota</taxon>
        <taxon>Actinomycetes</taxon>
        <taxon>Mycobacteriales</taxon>
        <taxon>Nocardiaceae</taxon>
        <taxon>Rhodococcus</taxon>
    </lineage>
</organism>
<feature type="transmembrane region" description="Helical" evidence="1">
    <location>
        <begin position="248"/>
        <end position="263"/>
    </location>
</feature>
<evidence type="ECO:0000313" key="6">
    <source>
        <dbReference type="Proteomes" id="UP001066327"/>
    </source>
</evidence>
<name>A0A1B1KF15_RHOOP</name>
<evidence type="ECO:0000256" key="1">
    <source>
        <dbReference type="SAM" id="Phobius"/>
    </source>
</evidence>
<protein>
    <submittedName>
        <fullName evidence="2">Uncharacterized protein</fullName>
    </submittedName>
</protein>
<keyword evidence="6" id="KW-1185">Reference proteome</keyword>